<feature type="transmembrane region" description="Helical" evidence="7">
    <location>
        <begin position="106"/>
        <end position="126"/>
    </location>
</feature>
<accession>A0A1W5CZQ7</accession>
<name>A0A1W5CZQ7_9LECA</name>
<dbReference type="InterPro" id="IPR009311">
    <property type="entry name" value="IFI6/IFI27-like"/>
</dbReference>
<evidence type="ECO:0000256" key="5">
    <source>
        <dbReference type="ARBA" id="ARBA00023136"/>
    </source>
</evidence>
<sequence length="196" mass="20990">MDFELDEPTMDSNYDDYYDASEGGDPPPAAPAEDSEGGPVVKVEDLEEHEAHMMHLFYGGFNFINTSSIGTGVGNFVHDRSLFLQIWTWASNQGNNVLEWLKQPHVLVLITVWWITFTVVLLLLFAVGFNPSGIGAGTLAAAFQSYAYGGFTPAGGIFATLTSMAMLGFLSPLEVGLAAVSATAVTMTVWAGGVGR</sequence>
<keyword evidence="5 7" id="KW-0472">Membrane</keyword>
<keyword evidence="3 7" id="KW-0812">Transmembrane</keyword>
<evidence type="ECO:0000256" key="3">
    <source>
        <dbReference type="ARBA" id="ARBA00022692"/>
    </source>
</evidence>
<keyword evidence="9" id="KW-1185">Reference proteome</keyword>
<reference evidence="9" key="1">
    <citation type="submission" date="2017-03" db="EMBL/GenBank/DDBJ databases">
        <authorList>
            <person name="Sharma R."/>
            <person name="Thines M."/>
        </authorList>
    </citation>
    <scope>NUCLEOTIDE SEQUENCE [LARGE SCALE GENOMIC DNA]</scope>
</reference>
<proteinExistence type="inferred from homology"/>
<feature type="region of interest" description="Disordered" evidence="6">
    <location>
        <begin position="1"/>
        <end position="38"/>
    </location>
</feature>
<evidence type="ECO:0000256" key="7">
    <source>
        <dbReference type="SAM" id="Phobius"/>
    </source>
</evidence>
<organism evidence="8 9">
    <name type="scientific">Lasallia pustulata</name>
    <dbReference type="NCBI Taxonomy" id="136370"/>
    <lineage>
        <taxon>Eukaryota</taxon>
        <taxon>Fungi</taxon>
        <taxon>Dikarya</taxon>
        <taxon>Ascomycota</taxon>
        <taxon>Pezizomycotina</taxon>
        <taxon>Lecanoromycetes</taxon>
        <taxon>OSLEUM clade</taxon>
        <taxon>Umbilicariomycetidae</taxon>
        <taxon>Umbilicariales</taxon>
        <taxon>Umbilicariaceae</taxon>
        <taxon>Lasallia</taxon>
    </lineage>
</organism>
<comment type="similarity">
    <text evidence="2">Belongs to the IFI6/IFI27 family.</text>
</comment>
<evidence type="ECO:0000313" key="9">
    <source>
        <dbReference type="Proteomes" id="UP000192927"/>
    </source>
</evidence>
<dbReference type="GO" id="GO:0016020">
    <property type="term" value="C:membrane"/>
    <property type="evidence" value="ECO:0007669"/>
    <property type="project" value="UniProtKB-SubCell"/>
</dbReference>
<dbReference type="AlphaFoldDB" id="A0A1W5CZQ7"/>
<evidence type="ECO:0000256" key="2">
    <source>
        <dbReference type="ARBA" id="ARBA00007262"/>
    </source>
</evidence>
<evidence type="ECO:0000256" key="6">
    <source>
        <dbReference type="SAM" id="MobiDB-lite"/>
    </source>
</evidence>
<dbReference type="Proteomes" id="UP000192927">
    <property type="component" value="Unassembled WGS sequence"/>
</dbReference>
<keyword evidence="4 7" id="KW-1133">Transmembrane helix</keyword>
<feature type="compositionally biased region" description="Acidic residues" evidence="6">
    <location>
        <begin position="1"/>
        <end position="19"/>
    </location>
</feature>
<feature type="transmembrane region" description="Helical" evidence="7">
    <location>
        <begin position="175"/>
        <end position="193"/>
    </location>
</feature>
<evidence type="ECO:0000256" key="4">
    <source>
        <dbReference type="ARBA" id="ARBA00022989"/>
    </source>
</evidence>
<dbReference type="Pfam" id="PF06140">
    <property type="entry name" value="Ifi-6-16"/>
    <property type="match status" value="1"/>
</dbReference>
<evidence type="ECO:0000256" key="1">
    <source>
        <dbReference type="ARBA" id="ARBA00004141"/>
    </source>
</evidence>
<dbReference type="InterPro" id="IPR038213">
    <property type="entry name" value="IFI6/IFI27-like_sf"/>
</dbReference>
<feature type="transmembrane region" description="Helical" evidence="7">
    <location>
        <begin position="146"/>
        <end position="168"/>
    </location>
</feature>
<evidence type="ECO:0000313" key="8">
    <source>
        <dbReference type="EMBL" id="SLM36363.1"/>
    </source>
</evidence>
<comment type="subcellular location">
    <subcellularLocation>
        <location evidence="1">Membrane</location>
        <topology evidence="1">Multi-pass membrane protein</topology>
    </subcellularLocation>
</comment>
<dbReference type="EMBL" id="FWEW01001053">
    <property type="protein sequence ID" value="SLM36363.1"/>
    <property type="molecule type" value="Genomic_DNA"/>
</dbReference>
<protein>
    <submittedName>
        <fullName evidence="8">Interferon alpha-inducible protein 6/27</fullName>
    </submittedName>
</protein>
<dbReference type="Gene3D" id="6.10.110.10">
    <property type="match status" value="1"/>
</dbReference>